<dbReference type="InterPro" id="IPR018391">
    <property type="entry name" value="PQQ_b-propeller_rpt"/>
</dbReference>
<sequence length="425" mass="46488" precursor="true">MRLPSALLLSVLCLTLSPAWGEDWPAWRGPRGDGTSMEASAATKWNGETGEGVVWKVPVPGVGHSSPIVHGQNVFVTTCLLDDQKRELLCFDTESGDLRWQKTVIDAPLEKKHKLNSFASGTPATDGSLVYVTFLENTNQDAADSDAETASGNMVVAAYDFDGNQEWLVRPGQFSSVHGYCSSPLLFESLVIVNGDHDGDSYVVALDRNTGQTVWKTPRRHKTRSYVTPLLREVNGQPHIVFSGSKQITSLNPRDGSTWWTVEGPTEQFVASMVDDADKYYMSAGFPTHHVMGIRKDGSGDVTDTHVAWHSTEAKSYVPSPVVAGNHLYVADDRGIAHCFNTETGEQVWRERMSPHFSASLVTTGSLVYFLSDEGVMTIVRSGDAFDVVSENPLGQRAFASPAISNGQIYLRGETDLFRIGNDKP</sequence>
<name>A0A5C6ANB8_9BACT</name>
<dbReference type="PANTHER" id="PTHR34512:SF30">
    <property type="entry name" value="OUTER MEMBRANE PROTEIN ASSEMBLY FACTOR BAMB"/>
    <property type="match status" value="1"/>
</dbReference>
<dbReference type="AlphaFoldDB" id="A0A5C6ANB8"/>
<proteinExistence type="predicted"/>
<evidence type="ECO:0000313" key="3">
    <source>
        <dbReference type="EMBL" id="TWU00998.1"/>
    </source>
</evidence>
<gene>
    <name evidence="3" type="ORF">Pla52n_43690</name>
</gene>
<dbReference type="SUPFAM" id="SSF50998">
    <property type="entry name" value="Quinoprotein alcohol dehydrogenase-like"/>
    <property type="match status" value="1"/>
</dbReference>
<dbReference type="OrthoDB" id="244732at2"/>
<organism evidence="3 4">
    <name type="scientific">Stieleria varia</name>
    <dbReference type="NCBI Taxonomy" id="2528005"/>
    <lineage>
        <taxon>Bacteria</taxon>
        <taxon>Pseudomonadati</taxon>
        <taxon>Planctomycetota</taxon>
        <taxon>Planctomycetia</taxon>
        <taxon>Pirellulales</taxon>
        <taxon>Pirellulaceae</taxon>
        <taxon>Stieleria</taxon>
    </lineage>
</organism>
<protein>
    <submittedName>
        <fullName evidence="3">Outer membrane biogenesis protein BamB</fullName>
    </submittedName>
</protein>
<dbReference type="PANTHER" id="PTHR34512">
    <property type="entry name" value="CELL SURFACE PROTEIN"/>
    <property type="match status" value="1"/>
</dbReference>
<comment type="caution">
    <text evidence="3">The sequence shown here is derived from an EMBL/GenBank/DDBJ whole genome shotgun (WGS) entry which is preliminary data.</text>
</comment>
<feature type="signal peptide" evidence="1">
    <location>
        <begin position="1"/>
        <end position="21"/>
    </location>
</feature>
<evidence type="ECO:0000259" key="2">
    <source>
        <dbReference type="Pfam" id="PF13360"/>
    </source>
</evidence>
<keyword evidence="1" id="KW-0732">Signal</keyword>
<dbReference type="RefSeq" id="WP_146521519.1">
    <property type="nucleotide sequence ID" value="NZ_CP151726.1"/>
</dbReference>
<feature type="chain" id="PRO_5022664230" evidence="1">
    <location>
        <begin position="22"/>
        <end position="425"/>
    </location>
</feature>
<dbReference type="Proteomes" id="UP000320176">
    <property type="component" value="Unassembled WGS sequence"/>
</dbReference>
<dbReference type="InterPro" id="IPR015943">
    <property type="entry name" value="WD40/YVTN_repeat-like_dom_sf"/>
</dbReference>
<dbReference type="SMART" id="SM00564">
    <property type="entry name" value="PQQ"/>
    <property type="match status" value="4"/>
</dbReference>
<keyword evidence="4" id="KW-1185">Reference proteome</keyword>
<dbReference type="Pfam" id="PF13360">
    <property type="entry name" value="PQQ_2"/>
    <property type="match status" value="2"/>
</dbReference>
<feature type="domain" description="Pyrrolo-quinoline quinone repeat" evidence="2">
    <location>
        <begin position="119"/>
        <end position="264"/>
    </location>
</feature>
<reference evidence="3 4" key="1">
    <citation type="submission" date="2019-02" db="EMBL/GenBank/DDBJ databases">
        <title>Deep-cultivation of Planctomycetes and their phenomic and genomic characterization uncovers novel biology.</title>
        <authorList>
            <person name="Wiegand S."/>
            <person name="Jogler M."/>
            <person name="Boedeker C."/>
            <person name="Pinto D."/>
            <person name="Vollmers J."/>
            <person name="Rivas-Marin E."/>
            <person name="Kohn T."/>
            <person name="Peeters S.H."/>
            <person name="Heuer A."/>
            <person name="Rast P."/>
            <person name="Oberbeckmann S."/>
            <person name="Bunk B."/>
            <person name="Jeske O."/>
            <person name="Meyerdierks A."/>
            <person name="Storesund J.E."/>
            <person name="Kallscheuer N."/>
            <person name="Luecker S."/>
            <person name="Lage O.M."/>
            <person name="Pohl T."/>
            <person name="Merkel B.J."/>
            <person name="Hornburger P."/>
            <person name="Mueller R.-W."/>
            <person name="Bruemmer F."/>
            <person name="Labrenz M."/>
            <person name="Spormann A.M."/>
            <person name="Op Den Camp H."/>
            <person name="Overmann J."/>
            <person name="Amann R."/>
            <person name="Jetten M.S.M."/>
            <person name="Mascher T."/>
            <person name="Medema M.H."/>
            <person name="Devos D.P."/>
            <person name="Kaster A.-K."/>
            <person name="Ovreas L."/>
            <person name="Rohde M."/>
            <person name="Galperin M.Y."/>
            <person name="Jogler C."/>
        </authorList>
    </citation>
    <scope>NUCLEOTIDE SEQUENCE [LARGE SCALE GENOMIC DNA]</scope>
    <source>
        <strain evidence="3 4">Pla52n</strain>
    </source>
</reference>
<dbReference type="EMBL" id="SJPN01000005">
    <property type="protein sequence ID" value="TWU00998.1"/>
    <property type="molecule type" value="Genomic_DNA"/>
</dbReference>
<feature type="domain" description="Pyrrolo-quinoline quinone repeat" evidence="2">
    <location>
        <begin position="307"/>
        <end position="378"/>
    </location>
</feature>
<evidence type="ECO:0000313" key="4">
    <source>
        <dbReference type="Proteomes" id="UP000320176"/>
    </source>
</evidence>
<accession>A0A5C6ANB8</accession>
<dbReference type="InterPro" id="IPR011047">
    <property type="entry name" value="Quinoprotein_ADH-like_sf"/>
</dbReference>
<dbReference type="Gene3D" id="2.130.10.10">
    <property type="entry name" value="YVTN repeat-like/Quinoprotein amine dehydrogenase"/>
    <property type="match status" value="2"/>
</dbReference>
<dbReference type="InterPro" id="IPR002372">
    <property type="entry name" value="PQQ_rpt_dom"/>
</dbReference>
<evidence type="ECO:0000256" key="1">
    <source>
        <dbReference type="SAM" id="SignalP"/>
    </source>
</evidence>